<keyword evidence="4" id="KW-0812">Transmembrane</keyword>
<dbReference type="EMBL" id="FMZB01000002">
    <property type="protein sequence ID" value="SDC33092.1"/>
    <property type="molecule type" value="Genomic_DNA"/>
</dbReference>
<dbReference type="InterPro" id="IPR011990">
    <property type="entry name" value="TPR-like_helical_dom_sf"/>
</dbReference>
<evidence type="ECO:0000256" key="1">
    <source>
        <dbReference type="ARBA" id="ARBA00022705"/>
    </source>
</evidence>
<dbReference type="InterPro" id="IPR019734">
    <property type="entry name" value="TPR_rpt"/>
</dbReference>
<evidence type="ECO:0000313" key="6">
    <source>
        <dbReference type="Proteomes" id="UP000198666"/>
    </source>
</evidence>
<name>A0A1G6KPQ1_9BACI</name>
<keyword evidence="3" id="KW-0802">TPR repeat</keyword>
<evidence type="ECO:0000256" key="2">
    <source>
        <dbReference type="ARBA" id="ARBA00023016"/>
    </source>
</evidence>
<protein>
    <submittedName>
        <fullName evidence="5">Tetratricopeptide repeat-containing protein</fullName>
    </submittedName>
</protein>
<dbReference type="InterPro" id="IPR036869">
    <property type="entry name" value="J_dom_sf"/>
</dbReference>
<keyword evidence="2" id="KW-0346">Stress response</keyword>
<dbReference type="Pfam" id="PF14559">
    <property type="entry name" value="TPR_19"/>
    <property type="match status" value="1"/>
</dbReference>
<feature type="transmembrane region" description="Helical" evidence="4">
    <location>
        <begin position="350"/>
        <end position="374"/>
    </location>
</feature>
<sequence>MSIWDVLELEPTDDKKIIKKAYASKLRICRPDDDPEGYQELREAYEKALRYDPNDIDHEPQEPDDMQAPQLDEVNRTMNAFYHLYNDFSDPNRLDRLRQWLQQDIVWNIEKSEELQRRLIDFLSQHPYLPKEAYKMLDQAFHWQERESELHAYHDDNVIQGLMDRLLGVRQFKAIEAGEAFDYAKYYSLREFAKDLLSEGDYDQAAVMLNKGYEMYTSDPELLRLISVYETAAGEKDRAVWALSKALEQKEDTAMYLDRAQLLVDDGQYEAALHDYKRVYQIDPAIKTAAGGAAYCQQQLGQIKEAVETLKPETGVVKEEIGFFKTSFQGCLFNPLFGGERTRSSFKENFFQVVFALLGGIGFLIKTWWIYILGFCLLEWLFDPPALLTAVLAIPLIVAFLGIMWGNRMRPGIVNLDFSFAIGLLIIVPYLLFKLLAMPFKLLGKKKSKEEAAG</sequence>
<keyword evidence="6" id="KW-1185">Reference proteome</keyword>
<dbReference type="OrthoDB" id="9816462at2"/>
<reference evidence="6" key="1">
    <citation type="submission" date="2016-10" db="EMBL/GenBank/DDBJ databases">
        <authorList>
            <person name="Varghese N."/>
            <person name="Submissions S."/>
        </authorList>
    </citation>
    <scope>NUCLEOTIDE SEQUENCE [LARGE SCALE GENOMIC DNA]</scope>
    <source>
        <strain evidence="6">DSM 21620</strain>
    </source>
</reference>
<gene>
    <name evidence="5" type="ORF">SAMN05421663_10296</name>
</gene>
<keyword evidence="4" id="KW-1133">Transmembrane helix</keyword>
<organism evidence="5 6">
    <name type="scientific">Terribacillus halophilus</name>
    <dbReference type="NCBI Taxonomy" id="361279"/>
    <lineage>
        <taxon>Bacteria</taxon>
        <taxon>Bacillati</taxon>
        <taxon>Bacillota</taxon>
        <taxon>Bacilli</taxon>
        <taxon>Bacillales</taxon>
        <taxon>Bacillaceae</taxon>
        <taxon>Terribacillus</taxon>
    </lineage>
</organism>
<keyword evidence="4" id="KW-0472">Membrane</keyword>
<evidence type="ECO:0000313" key="5">
    <source>
        <dbReference type="EMBL" id="SDC33092.1"/>
    </source>
</evidence>
<keyword evidence="1" id="KW-0235">DNA replication</keyword>
<feature type="transmembrane region" description="Helical" evidence="4">
    <location>
        <begin position="386"/>
        <end position="406"/>
    </location>
</feature>
<evidence type="ECO:0000256" key="3">
    <source>
        <dbReference type="PROSITE-ProRule" id="PRU00339"/>
    </source>
</evidence>
<evidence type="ECO:0000256" key="4">
    <source>
        <dbReference type="SAM" id="Phobius"/>
    </source>
</evidence>
<dbReference type="AlphaFoldDB" id="A0A1G6KPQ1"/>
<dbReference type="Gene3D" id="1.25.40.10">
    <property type="entry name" value="Tetratricopeptide repeat domain"/>
    <property type="match status" value="1"/>
</dbReference>
<accession>A0A1G6KPQ1</accession>
<dbReference type="Proteomes" id="UP000198666">
    <property type="component" value="Unassembled WGS sequence"/>
</dbReference>
<feature type="transmembrane region" description="Helical" evidence="4">
    <location>
        <begin position="418"/>
        <end position="437"/>
    </location>
</feature>
<dbReference type="RefSeq" id="WP_093725960.1">
    <property type="nucleotide sequence ID" value="NZ_FMZB01000002.1"/>
</dbReference>
<dbReference type="SUPFAM" id="SSF48452">
    <property type="entry name" value="TPR-like"/>
    <property type="match status" value="1"/>
</dbReference>
<dbReference type="PROSITE" id="PS50005">
    <property type="entry name" value="TPR"/>
    <property type="match status" value="1"/>
</dbReference>
<dbReference type="GO" id="GO:0006260">
    <property type="term" value="P:DNA replication"/>
    <property type="evidence" value="ECO:0007669"/>
    <property type="project" value="UniProtKB-KW"/>
</dbReference>
<dbReference type="SUPFAM" id="SSF46565">
    <property type="entry name" value="Chaperone J-domain"/>
    <property type="match status" value="1"/>
</dbReference>
<dbReference type="STRING" id="361279.SAMN05421663_10296"/>
<proteinExistence type="predicted"/>
<feature type="repeat" description="TPR" evidence="3">
    <location>
        <begin position="253"/>
        <end position="286"/>
    </location>
</feature>